<dbReference type="InParanoid" id="A0A1W4X139"/>
<protein>
    <submittedName>
        <fullName evidence="4">Uncharacterized protein LOC108737644 isoform X1</fullName>
    </submittedName>
</protein>
<dbReference type="Proteomes" id="UP000192223">
    <property type="component" value="Unplaced"/>
</dbReference>
<dbReference type="AlphaFoldDB" id="A0A1W4X139"/>
<dbReference type="Gene3D" id="1.10.287.70">
    <property type="match status" value="1"/>
</dbReference>
<reference evidence="4" key="1">
    <citation type="submission" date="2025-08" db="UniProtKB">
        <authorList>
            <consortium name="RefSeq"/>
        </authorList>
    </citation>
    <scope>IDENTIFICATION</scope>
    <source>
        <tissue evidence="4">Entire body</tissue>
    </source>
</reference>
<evidence type="ECO:0000313" key="4">
    <source>
        <dbReference type="RefSeq" id="XP_018326108.2"/>
    </source>
</evidence>
<keyword evidence="2" id="KW-0472">Membrane</keyword>
<dbReference type="GeneID" id="108737644"/>
<dbReference type="RefSeq" id="XP_018326108.2">
    <property type="nucleotide sequence ID" value="XM_018470606.2"/>
</dbReference>
<evidence type="ECO:0000313" key="3">
    <source>
        <dbReference type="Proteomes" id="UP000192223"/>
    </source>
</evidence>
<evidence type="ECO:0000256" key="1">
    <source>
        <dbReference type="SAM" id="MobiDB-lite"/>
    </source>
</evidence>
<accession>A0A1W4X139</accession>
<dbReference type="SUPFAM" id="SSF81324">
    <property type="entry name" value="Voltage-gated potassium channels"/>
    <property type="match status" value="1"/>
</dbReference>
<feature type="compositionally biased region" description="Low complexity" evidence="1">
    <location>
        <begin position="9"/>
        <end position="19"/>
    </location>
</feature>
<evidence type="ECO:0000256" key="2">
    <source>
        <dbReference type="SAM" id="Phobius"/>
    </source>
</evidence>
<dbReference type="KEGG" id="apln:108737644"/>
<keyword evidence="2" id="KW-1133">Transmembrane helix</keyword>
<keyword evidence="3" id="KW-1185">Reference proteome</keyword>
<feature type="transmembrane region" description="Helical" evidence="2">
    <location>
        <begin position="234"/>
        <end position="253"/>
    </location>
</feature>
<organism evidence="3 4">
    <name type="scientific">Agrilus planipennis</name>
    <name type="common">Emerald ash borer</name>
    <name type="synonym">Agrilus marcopoli</name>
    <dbReference type="NCBI Taxonomy" id="224129"/>
    <lineage>
        <taxon>Eukaryota</taxon>
        <taxon>Metazoa</taxon>
        <taxon>Ecdysozoa</taxon>
        <taxon>Arthropoda</taxon>
        <taxon>Hexapoda</taxon>
        <taxon>Insecta</taxon>
        <taxon>Pterygota</taxon>
        <taxon>Neoptera</taxon>
        <taxon>Endopterygota</taxon>
        <taxon>Coleoptera</taxon>
        <taxon>Polyphaga</taxon>
        <taxon>Elateriformia</taxon>
        <taxon>Buprestoidea</taxon>
        <taxon>Buprestidae</taxon>
        <taxon>Agrilinae</taxon>
        <taxon>Agrilus</taxon>
    </lineage>
</organism>
<name>A0A1W4X139_AGRPL</name>
<dbReference type="STRING" id="224129.A0A1W4X139"/>
<proteinExistence type="predicted"/>
<feature type="region of interest" description="Disordered" evidence="1">
    <location>
        <begin position="1"/>
        <end position="52"/>
    </location>
</feature>
<sequence>MEKGRTTPSDSRSIKSSGSGQKIPKVTIKSPGIKTKKPLRLHIPNTPGSFSGPAGFPPGTAYTAATANPYTANITLTPGAATAGVDPFYNPRKASQFMFHQFSGIRDFAKSGLSIGEKSTLWLYHKLSSWSKRWFTHMFLTVVLIIYTVGGALLFIYIEGRNESSTLTNLRNERKKLIYDLKKLCDMPDRLSEGEWLGESIRRIEEFQQYVIEDYVNNPLTVKNNEKVWTLLDSIVYCATIYTSIGELILINYKIFQKYFKVFILVEAPHI</sequence>
<dbReference type="OrthoDB" id="297496at2759"/>
<gene>
    <name evidence="4" type="primary">LOC108737644</name>
</gene>
<keyword evidence="2" id="KW-0812">Transmembrane</keyword>
<feature type="transmembrane region" description="Helical" evidence="2">
    <location>
        <begin position="134"/>
        <end position="158"/>
    </location>
</feature>